<evidence type="ECO:0000313" key="2">
    <source>
        <dbReference type="EMBL" id="MDP9838238.1"/>
    </source>
</evidence>
<dbReference type="Proteomes" id="UP001241472">
    <property type="component" value="Unassembled WGS sequence"/>
</dbReference>
<gene>
    <name evidence="2" type="ORF">J2T09_003005</name>
</gene>
<feature type="chain" id="PRO_5047374726" description="Inhibitor of vertebrate lysozyme" evidence="1">
    <location>
        <begin position="25"/>
        <end position="153"/>
    </location>
</feature>
<evidence type="ECO:0000313" key="3">
    <source>
        <dbReference type="Proteomes" id="UP001241472"/>
    </source>
</evidence>
<proteinExistence type="predicted"/>
<dbReference type="InterPro" id="IPR036501">
    <property type="entry name" value="Inhibitor_vert_lysozyme_sf"/>
</dbReference>
<feature type="signal peptide" evidence="1">
    <location>
        <begin position="1"/>
        <end position="24"/>
    </location>
</feature>
<organism evidence="2 3">
    <name type="scientific">Neorhizobium huautlense</name>
    <dbReference type="NCBI Taxonomy" id="67774"/>
    <lineage>
        <taxon>Bacteria</taxon>
        <taxon>Pseudomonadati</taxon>
        <taxon>Pseudomonadota</taxon>
        <taxon>Alphaproteobacteria</taxon>
        <taxon>Hyphomicrobiales</taxon>
        <taxon>Rhizobiaceae</taxon>
        <taxon>Rhizobium/Agrobacterium group</taxon>
        <taxon>Neorhizobium</taxon>
    </lineage>
</organism>
<accession>A0ABT9PUU4</accession>
<reference evidence="2 3" key="1">
    <citation type="submission" date="2023-07" db="EMBL/GenBank/DDBJ databases">
        <title>Sorghum-associated microbial communities from plants grown in Nebraska, USA.</title>
        <authorList>
            <person name="Schachtman D."/>
        </authorList>
    </citation>
    <scope>NUCLEOTIDE SEQUENCE [LARGE SCALE GENOMIC DNA]</scope>
    <source>
        <strain evidence="2 3">DS1307</strain>
    </source>
</reference>
<dbReference type="SUPFAM" id="SSF89872">
    <property type="entry name" value="Inhibitor of vertebrate lysozyme, Ivy"/>
    <property type="match status" value="1"/>
</dbReference>
<dbReference type="Gene3D" id="3.40.1420.10">
    <property type="entry name" value="Inhibitor of vertebrate lysozyme"/>
    <property type="match status" value="1"/>
</dbReference>
<comment type="caution">
    <text evidence="2">The sequence shown here is derived from an EMBL/GenBank/DDBJ whole genome shotgun (WGS) entry which is preliminary data.</text>
</comment>
<evidence type="ECO:0000256" key="1">
    <source>
        <dbReference type="SAM" id="SignalP"/>
    </source>
</evidence>
<evidence type="ECO:0008006" key="4">
    <source>
        <dbReference type="Google" id="ProtNLM"/>
    </source>
</evidence>
<dbReference type="Pfam" id="PF08816">
    <property type="entry name" value="Ivy"/>
    <property type="match status" value="1"/>
</dbReference>
<name>A0ABT9PUU4_9HYPH</name>
<keyword evidence="1" id="KW-0732">Signal</keyword>
<dbReference type="RefSeq" id="WP_306835934.1">
    <property type="nucleotide sequence ID" value="NZ_JAUSRF010000009.1"/>
</dbReference>
<protein>
    <recommendedName>
        <fullName evidence="4">Inhibitor of vertebrate lysozyme</fullName>
    </recommendedName>
</protein>
<sequence length="153" mass="16634">MLRFLVTFLLVSAAVLSPAPLVLAESQPAQTTQPSTPAIGNRALNHVVATSPEHKKALVALLRGRRDLPEWARSIITSARYVTGMSRVVTLPEGDFELFGACDPRNCPNSHIRILFSPDGAKVWARLIDPKDGQQLLGEPSADQMRVLMTPGI</sequence>
<dbReference type="EMBL" id="JAUSRF010000009">
    <property type="protein sequence ID" value="MDP9838238.1"/>
    <property type="molecule type" value="Genomic_DNA"/>
</dbReference>
<keyword evidence="3" id="KW-1185">Reference proteome</keyword>